<sequence>MSGILGKRCSAVIDNEIKEGTIKGCYYNEYWHPYTYRAFHIEFDDGTKDTLRAKDVDVTFKLN</sequence>
<dbReference type="Proteomes" id="UP001597221">
    <property type="component" value="Unassembled WGS sequence"/>
</dbReference>
<reference evidence="2" key="1">
    <citation type="journal article" date="2019" name="Int. J. Syst. Evol. Microbiol.">
        <title>The Global Catalogue of Microorganisms (GCM) 10K type strain sequencing project: providing services to taxonomists for standard genome sequencing and annotation.</title>
        <authorList>
            <consortium name="The Broad Institute Genomics Platform"/>
            <consortium name="The Broad Institute Genome Sequencing Center for Infectious Disease"/>
            <person name="Wu L."/>
            <person name="Ma J."/>
        </authorList>
    </citation>
    <scope>NUCLEOTIDE SEQUENCE [LARGE SCALE GENOMIC DNA]</scope>
    <source>
        <strain evidence="2">CGMCC 1.12376</strain>
    </source>
</reference>
<evidence type="ECO:0000313" key="2">
    <source>
        <dbReference type="Proteomes" id="UP001597221"/>
    </source>
</evidence>
<accession>A0ABW4HVX6</accession>
<organism evidence="1 2">
    <name type="scientific">Oceanobacillus luteolus</name>
    <dbReference type="NCBI Taxonomy" id="1274358"/>
    <lineage>
        <taxon>Bacteria</taxon>
        <taxon>Bacillati</taxon>
        <taxon>Bacillota</taxon>
        <taxon>Bacilli</taxon>
        <taxon>Bacillales</taxon>
        <taxon>Bacillaceae</taxon>
        <taxon>Oceanobacillus</taxon>
    </lineage>
</organism>
<dbReference type="RefSeq" id="WP_379599332.1">
    <property type="nucleotide sequence ID" value="NZ_JBHUDE010000163.1"/>
</dbReference>
<gene>
    <name evidence="1" type="ORF">ACFSBH_19550</name>
</gene>
<protein>
    <submittedName>
        <fullName evidence="1">Uncharacterized protein</fullName>
    </submittedName>
</protein>
<name>A0ABW4HVX6_9BACI</name>
<dbReference type="EMBL" id="JBHUDE010000163">
    <property type="protein sequence ID" value="MFD1609818.1"/>
    <property type="molecule type" value="Genomic_DNA"/>
</dbReference>
<keyword evidence="2" id="KW-1185">Reference proteome</keyword>
<proteinExistence type="predicted"/>
<evidence type="ECO:0000313" key="1">
    <source>
        <dbReference type="EMBL" id="MFD1609818.1"/>
    </source>
</evidence>
<comment type="caution">
    <text evidence="1">The sequence shown here is derived from an EMBL/GenBank/DDBJ whole genome shotgun (WGS) entry which is preliminary data.</text>
</comment>